<reference evidence="1 2" key="1">
    <citation type="submission" date="2013-04" db="EMBL/GenBank/DDBJ databases">
        <authorList>
            <person name="Weinstock G."/>
            <person name="Sodergren E."/>
            <person name="Lobos E.A."/>
            <person name="Fulton L."/>
            <person name="Fulton R."/>
            <person name="Courtney L."/>
            <person name="Fronick C."/>
            <person name="O'Laughlin M."/>
            <person name="Godfrey J."/>
            <person name="Wilson R.M."/>
            <person name="Miner T."/>
            <person name="Farmer C."/>
            <person name="Delehaunty K."/>
            <person name="Cordes M."/>
            <person name="Minx P."/>
            <person name="Tomlinson C."/>
            <person name="Chen J."/>
            <person name="Wollam A."/>
            <person name="Pepin K.H."/>
            <person name="Palsikar V.B."/>
            <person name="Zhang X."/>
            <person name="Suruliraj S."/>
            <person name="Perna N.T."/>
            <person name="Plunkett G."/>
            <person name="Warren W."/>
            <person name="Mitreva M."/>
            <person name="Mardis E.R."/>
            <person name="Wilson R.K."/>
        </authorList>
    </citation>
    <scope>NUCLEOTIDE SEQUENCE [LARGE SCALE GENOMIC DNA]</scope>
    <source>
        <strain evidence="1 2">DSM 4568</strain>
    </source>
</reference>
<name>S3IPA5_9ENTR</name>
<dbReference type="EMBL" id="ATDT01000029">
    <property type="protein sequence ID" value="EPF15588.1"/>
    <property type="molecule type" value="Genomic_DNA"/>
</dbReference>
<organism evidence="1 2">
    <name type="scientific">Cedecea davisae DSM 4568</name>
    <dbReference type="NCBI Taxonomy" id="566551"/>
    <lineage>
        <taxon>Bacteria</taxon>
        <taxon>Pseudomonadati</taxon>
        <taxon>Pseudomonadota</taxon>
        <taxon>Gammaproteobacteria</taxon>
        <taxon>Enterobacterales</taxon>
        <taxon>Enterobacteriaceae</taxon>
        <taxon>Cedecea</taxon>
    </lineage>
</organism>
<gene>
    <name evidence="1" type="ORF">HMPREF0201_03261</name>
</gene>
<proteinExistence type="predicted"/>
<accession>S3IPA5</accession>
<evidence type="ECO:0000313" key="1">
    <source>
        <dbReference type="EMBL" id="EPF15588.1"/>
    </source>
</evidence>
<evidence type="ECO:0000313" key="2">
    <source>
        <dbReference type="Proteomes" id="UP000014585"/>
    </source>
</evidence>
<dbReference type="AlphaFoldDB" id="S3IPA5"/>
<comment type="caution">
    <text evidence="1">The sequence shown here is derived from an EMBL/GenBank/DDBJ whole genome shotgun (WGS) entry which is preliminary data.</text>
</comment>
<protein>
    <submittedName>
        <fullName evidence="1">Uncharacterized protein</fullName>
    </submittedName>
</protein>
<sequence length="44" mass="4819">MLPAAGYSTIRKKVPAHNTTITEIPIRKYFTSHSSALTRISTGT</sequence>
<dbReference type="Proteomes" id="UP000014585">
    <property type="component" value="Unassembled WGS sequence"/>
</dbReference>
<dbReference type="HOGENOM" id="CLU_3214030_0_0_6"/>
<dbReference type="STRING" id="566551.HMPREF0201_03261"/>